<dbReference type="InterPro" id="IPR006977">
    <property type="entry name" value="Yip1_dom"/>
</dbReference>
<evidence type="ECO:0000313" key="10">
    <source>
        <dbReference type="Proteomes" id="UP000664859"/>
    </source>
</evidence>
<feature type="domain" description="Yip1" evidence="8">
    <location>
        <begin position="185"/>
        <end position="395"/>
    </location>
</feature>
<feature type="transmembrane region" description="Helical" evidence="7">
    <location>
        <begin position="242"/>
        <end position="267"/>
    </location>
</feature>
<comment type="subcellular location">
    <subcellularLocation>
        <location evidence="1">Membrane</location>
        <topology evidence="1">Multi-pass membrane protein</topology>
    </subcellularLocation>
</comment>
<evidence type="ECO:0000256" key="4">
    <source>
        <dbReference type="ARBA" id="ARBA00022989"/>
    </source>
</evidence>
<dbReference type="InterPro" id="IPR039765">
    <property type="entry name" value="Yip5/YIPF1/YIPF2"/>
</dbReference>
<comment type="caution">
    <text evidence="9">The sequence shown here is derived from an EMBL/GenBank/DDBJ whole genome shotgun (WGS) entry which is preliminary data.</text>
</comment>
<dbReference type="GO" id="GO:0016020">
    <property type="term" value="C:membrane"/>
    <property type="evidence" value="ECO:0007669"/>
    <property type="project" value="UniProtKB-SubCell"/>
</dbReference>
<evidence type="ECO:0000256" key="1">
    <source>
        <dbReference type="ARBA" id="ARBA00004141"/>
    </source>
</evidence>
<evidence type="ECO:0000256" key="3">
    <source>
        <dbReference type="ARBA" id="ARBA00022692"/>
    </source>
</evidence>
<keyword evidence="3 7" id="KW-0812">Transmembrane</keyword>
<dbReference type="GO" id="GO:0031267">
    <property type="term" value="F:small GTPase binding"/>
    <property type="evidence" value="ECO:0007669"/>
    <property type="project" value="InterPro"/>
</dbReference>
<dbReference type="PANTHER" id="PTHR12822:SF2">
    <property type="entry name" value="PROTEIN YIPF"/>
    <property type="match status" value="1"/>
</dbReference>
<sequence>MNSSKGEEEKDKDAAVDSRVPSLEAIVVFFDLVHCEMSQHRDAYGLAATGSLSTDTPTLSPPQQPYSTAGTATPPWHGGHVDAAVVNTGTPTGSPPRQPYSTAGTSTPPWVTDSPAPPPHIGGGGGGRMGSPSTPQQAPQQAASVRGSLCGCFTVEYYKPYFNVDTGDVYKRWLGSMLFCRRQNGFVELMGENPDAYGPFWNATTLVFLVAVTTNLSSWLAFNGDQWYVFVRNRYRIPQYDFQKVVTCSAIVYGFGAVVPLLVWAAFRQLDVKLSLIHVLCTHGYGQAVFLPAALICAVPNGMFSTPSSWNQWIHFRDHMRLPHRISSDDTWRARRGCTALYAGVRDAAVVTLATCAVALGVAAVMSTLFLLRTLTPPVMEHNPTWAMIIVGVLVAEQVTFAMLLKFLFYYQ</sequence>
<dbReference type="GO" id="GO:0005794">
    <property type="term" value="C:Golgi apparatus"/>
    <property type="evidence" value="ECO:0007669"/>
    <property type="project" value="InterPro"/>
</dbReference>
<dbReference type="GO" id="GO:0016192">
    <property type="term" value="P:vesicle-mediated transport"/>
    <property type="evidence" value="ECO:0007669"/>
    <property type="project" value="InterPro"/>
</dbReference>
<proteinExistence type="inferred from homology"/>
<feature type="transmembrane region" description="Helical" evidence="7">
    <location>
        <begin position="384"/>
        <end position="409"/>
    </location>
</feature>
<accession>A0A835Z8E5</accession>
<gene>
    <name evidence="9" type="ORF">JKP88DRAFT_348303</name>
</gene>
<evidence type="ECO:0000256" key="5">
    <source>
        <dbReference type="ARBA" id="ARBA00023136"/>
    </source>
</evidence>
<feature type="region of interest" description="Disordered" evidence="6">
    <location>
        <begin position="87"/>
        <end position="141"/>
    </location>
</feature>
<reference evidence="9" key="1">
    <citation type="submission" date="2021-02" db="EMBL/GenBank/DDBJ databases">
        <title>First Annotated Genome of the Yellow-green Alga Tribonema minus.</title>
        <authorList>
            <person name="Mahan K.M."/>
        </authorList>
    </citation>
    <scope>NUCLEOTIDE SEQUENCE</scope>
    <source>
        <strain evidence="9">UTEX B ZZ1240</strain>
    </source>
</reference>
<comment type="similarity">
    <text evidence="2">Belongs to the YIP1 family.</text>
</comment>
<keyword evidence="5 7" id="KW-0472">Membrane</keyword>
<feature type="compositionally biased region" description="Polar residues" evidence="6">
    <location>
        <begin position="99"/>
        <end position="109"/>
    </location>
</feature>
<dbReference type="Pfam" id="PF04893">
    <property type="entry name" value="Yip1"/>
    <property type="match status" value="1"/>
</dbReference>
<dbReference type="PANTHER" id="PTHR12822">
    <property type="entry name" value="PROTEIN YIPF"/>
    <property type="match status" value="1"/>
</dbReference>
<evidence type="ECO:0000256" key="2">
    <source>
        <dbReference type="ARBA" id="ARBA00010596"/>
    </source>
</evidence>
<evidence type="ECO:0000259" key="8">
    <source>
        <dbReference type="Pfam" id="PF04893"/>
    </source>
</evidence>
<organism evidence="9 10">
    <name type="scientific">Tribonema minus</name>
    <dbReference type="NCBI Taxonomy" id="303371"/>
    <lineage>
        <taxon>Eukaryota</taxon>
        <taxon>Sar</taxon>
        <taxon>Stramenopiles</taxon>
        <taxon>Ochrophyta</taxon>
        <taxon>PX clade</taxon>
        <taxon>Xanthophyceae</taxon>
        <taxon>Tribonematales</taxon>
        <taxon>Tribonemataceae</taxon>
        <taxon>Tribonema</taxon>
    </lineage>
</organism>
<keyword evidence="10" id="KW-1185">Reference proteome</keyword>
<dbReference type="Proteomes" id="UP000664859">
    <property type="component" value="Unassembled WGS sequence"/>
</dbReference>
<keyword evidence="4 7" id="KW-1133">Transmembrane helix</keyword>
<evidence type="ECO:0000313" key="9">
    <source>
        <dbReference type="EMBL" id="KAG5185329.1"/>
    </source>
</evidence>
<evidence type="ECO:0000256" key="7">
    <source>
        <dbReference type="SAM" id="Phobius"/>
    </source>
</evidence>
<protein>
    <recommendedName>
        <fullName evidence="8">Yip1 domain-containing protein</fullName>
    </recommendedName>
</protein>
<dbReference type="OrthoDB" id="10256463at2759"/>
<dbReference type="EMBL" id="JAFCMP010000135">
    <property type="protein sequence ID" value="KAG5185329.1"/>
    <property type="molecule type" value="Genomic_DNA"/>
</dbReference>
<feature type="compositionally biased region" description="Low complexity" evidence="6">
    <location>
        <begin position="130"/>
        <end position="141"/>
    </location>
</feature>
<dbReference type="AlphaFoldDB" id="A0A835Z8E5"/>
<feature type="transmembrane region" description="Helical" evidence="7">
    <location>
        <begin position="200"/>
        <end position="222"/>
    </location>
</feature>
<name>A0A835Z8E5_9STRA</name>
<feature type="transmembrane region" description="Helical" evidence="7">
    <location>
        <begin position="350"/>
        <end position="372"/>
    </location>
</feature>
<evidence type="ECO:0000256" key="6">
    <source>
        <dbReference type="SAM" id="MobiDB-lite"/>
    </source>
</evidence>